<feature type="transmembrane region" description="Helical" evidence="7">
    <location>
        <begin position="129"/>
        <end position="149"/>
    </location>
</feature>
<evidence type="ECO:0000256" key="4">
    <source>
        <dbReference type="ARBA" id="ARBA00022692"/>
    </source>
</evidence>
<sequence length="193" mass="20597">MFFNSFILSFIPVFVAVDAFGVLPIFISLTEGMKKKERVRVVRQSVLTALIIAIAFIFVGKAIFLILGVTVQDFMIAGGTVLFILSVVDLLFPTKQRRTSTIGVVPLGMPLIAGPAVLTTSLVSVDAFGVVPTLLSVILNILLAGFVFFSSDFLMKILGTAGSRGISKVSSLLLAAIGVMMVRRGIMQILSGI</sequence>
<protein>
    <recommendedName>
        <fullName evidence="7">UPF0056 membrane protein</fullName>
    </recommendedName>
</protein>
<accession>A0A497E5T7</accession>
<keyword evidence="5 7" id="KW-1133">Transmembrane helix</keyword>
<dbReference type="InterPro" id="IPR002771">
    <property type="entry name" value="Multi_antbiot-R_MarC"/>
</dbReference>
<keyword evidence="6 7" id="KW-0472">Membrane</keyword>
<evidence type="ECO:0000256" key="5">
    <source>
        <dbReference type="ARBA" id="ARBA00022989"/>
    </source>
</evidence>
<evidence type="ECO:0000313" key="9">
    <source>
        <dbReference type="Proteomes" id="UP000279422"/>
    </source>
</evidence>
<organism evidence="8 9">
    <name type="scientific">Aerophobetes bacterium</name>
    <dbReference type="NCBI Taxonomy" id="2030807"/>
    <lineage>
        <taxon>Bacteria</taxon>
        <taxon>Candidatus Aerophobota</taxon>
    </lineage>
</organism>
<comment type="similarity">
    <text evidence="2 7">Belongs to the UPF0056 (MarC) family.</text>
</comment>
<dbReference type="NCBIfam" id="TIGR00427">
    <property type="entry name" value="NAAT family transporter"/>
    <property type="match status" value="1"/>
</dbReference>
<dbReference type="EMBL" id="QMPZ01000005">
    <property type="protein sequence ID" value="RLE10610.1"/>
    <property type="molecule type" value="Genomic_DNA"/>
</dbReference>
<evidence type="ECO:0000256" key="6">
    <source>
        <dbReference type="ARBA" id="ARBA00023136"/>
    </source>
</evidence>
<feature type="transmembrane region" description="Helical" evidence="7">
    <location>
        <begin position="169"/>
        <end position="190"/>
    </location>
</feature>
<dbReference type="PANTHER" id="PTHR33508">
    <property type="entry name" value="UPF0056 MEMBRANE PROTEIN YHCE"/>
    <property type="match status" value="1"/>
</dbReference>
<evidence type="ECO:0000256" key="1">
    <source>
        <dbReference type="ARBA" id="ARBA00004651"/>
    </source>
</evidence>
<feature type="transmembrane region" description="Helical" evidence="7">
    <location>
        <begin position="104"/>
        <end position="123"/>
    </location>
</feature>
<evidence type="ECO:0000256" key="2">
    <source>
        <dbReference type="ARBA" id="ARBA00009784"/>
    </source>
</evidence>
<dbReference type="Pfam" id="PF01914">
    <property type="entry name" value="MarC"/>
    <property type="match status" value="1"/>
</dbReference>
<evidence type="ECO:0000313" key="8">
    <source>
        <dbReference type="EMBL" id="RLE10610.1"/>
    </source>
</evidence>
<dbReference type="GO" id="GO:0005886">
    <property type="term" value="C:plasma membrane"/>
    <property type="evidence" value="ECO:0007669"/>
    <property type="project" value="UniProtKB-SubCell"/>
</dbReference>
<evidence type="ECO:0000256" key="7">
    <source>
        <dbReference type="RuleBase" id="RU362048"/>
    </source>
</evidence>
<dbReference type="AlphaFoldDB" id="A0A497E5T7"/>
<proteinExistence type="inferred from homology"/>
<feature type="transmembrane region" description="Helical" evidence="7">
    <location>
        <begin position="6"/>
        <end position="27"/>
    </location>
</feature>
<feature type="transmembrane region" description="Helical" evidence="7">
    <location>
        <begin position="74"/>
        <end position="92"/>
    </location>
</feature>
<comment type="caution">
    <text evidence="8">The sequence shown here is derived from an EMBL/GenBank/DDBJ whole genome shotgun (WGS) entry which is preliminary data.</text>
</comment>
<keyword evidence="3" id="KW-1003">Cell membrane</keyword>
<evidence type="ECO:0000256" key="3">
    <source>
        <dbReference type="ARBA" id="ARBA00022475"/>
    </source>
</evidence>
<reference evidence="8 9" key="1">
    <citation type="submission" date="2018-06" db="EMBL/GenBank/DDBJ databases">
        <title>Extensive metabolic versatility and redundancy in microbially diverse, dynamic hydrothermal sediments.</title>
        <authorList>
            <person name="Dombrowski N."/>
            <person name="Teske A."/>
            <person name="Baker B.J."/>
        </authorList>
    </citation>
    <scope>NUCLEOTIDE SEQUENCE [LARGE SCALE GENOMIC DNA]</scope>
    <source>
        <strain evidence="8">B47_G16</strain>
    </source>
</reference>
<comment type="subcellular location">
    <subcellularLocation>
        <location evidence="1 7">Cell membrane</location>
        <topology evidence="1 7">Multi-pass membrane protein</topology>
    </subcellularLocation>
</comment>
<keyword evidence="4 7" id="KW-0812">Transmembrane</keyword>
<feature type="transmembrane region" description="Helical" evidence="7">
    <location>
        <begin position="47"/>
        <end position="68"/>
    </location>
</feature>
<dbReference type="PANTHER" id="PTHR33508:SF1">
    <property type="entry name" value="UPF0056 MEMBRANE PROTEIN YHCE"/>
    <property type="match status" value="1"/>
</dbReference>
<gene>
    <name evidence="8" type="ORF">DRJ00_00910</name>
</gene>
<name>A0A497E5T7_UNCAE</name>
<dbReference type="Proteomes" id="UP000279422">
    <property type="component" value="Unassembled WGS sequence"/>
</dbReference>